<dbReference type="AlphaFoldDB" id="A8N034"/>
<dbReference type="VEuPathDB" id="FungiDB:CC1G_02803"/>
<name>A8N034_COPC7</name>
<protein>
    <recommendedName>
        <fullName evidence="2">DUF6533 domain-containing protein</fullName>
    </recommendedName>
</protein>
<keyword evidence="1" id="KW-0812">Transmembrane</keyword>
<keyword evidence="1" id="KW-0472">Membrane</keyword>
<organism evidence="3 4">
    <name type="scientific">Coprinopsis cinerea (strain Okayama-7 / 130 / ATCC MYA-4618 / FGSC 9003)</name>
    <name type="common">Inky cap fungus</name>
    <name type="synonym">Hormographiella aspergillata</name>
    <dbReference type="NCBI Taxonomy" id="240176"/>
    <lineage>
        <taxon>Eukaryota</taxon>
        <taxon>Fungi</taxon>
        <taxon>Dikarya</taxon>
        <taxon>Basidiomycota</taxon>
        <taxon>Agaricomycotina</taxon>
        <taxon>Agaricomycetes</taxon>
        <taxon>Agaricomycetidae</taxon>
        <taxon>Agaricales</taxon>
        <taxon>Agaricineae</taxon>
        <taxon>Psathyrellaceae</taxon>
        <taxon>Coprinopsis</taxon>
    </lineage>
</organism>
<gene>
    <name evidence="3" type="ORF">CC1G_02803</name>
</gene>
<dbReference type="EMBL" id="AACS02000001">
    <property type="protein sequence ID" value="EAU93573.2"/>
    <property type="molecule type" value="Genomic_DNA"/>
</dbReference>
<feature type="transmembrane region" description="Helical" evidence="1">
    <location>
        <begin position="171"/>
        <end position="196"/>
    </location>
</feature>
<reference evidence="3 4" key="1">
    <citation type="journal article" date="2010" name="Proc. Natl. Acad. Sci. U.S.A.">
        <title>Insights into evolution of multicellular fungi from the assembled chromosomes of the mushroom Coprinopsis cinerea (Coprinus cinereus).</title>
        <authorList>
            <person name="Stajich J.E."/>
            <person name="Wilke S.K."/>
            <person name="Ahren D."/>
            <person name="Au C.H."/>
            <person name="Birren B.W."/>
            <person name="Borodovsky M."/>
            <person name="Burns C."/>
            <person name="Canback B."/>
            <person name="Casselton L.A."/>
            <person name="Cheng C.K."/>
            <person name="Deng J."/>
            <person name="Dietrich F.S."/>
            <person name="Fargo D.C."/>
            <person name="Farman M.L."/>
            <person name="Gathman A.C."/>
            <person name="Goldberg J."/>
            <person name="Guigo R."/>
            <person name="Hoegger P.J."/>
            <person name="Hooker J.B."/>
            <person name="Huggins A."/>
            <person name="James T.Y."/>
            <person name="Kamada T."/>
            <person name="Kilaru S."/>
            <person name="Kodira C."/>
            <person name="Kues U."/>
            <person name="Kupfer D."/>
            <person name="Kwan H.S."/>
            <person name="Lomsadze A."/>
            <person name="Li W."/>
            <person name="Lilly W.W."/>
            <person name="Ma L.J."/>
            <person name="Mackey A.J."/>
            <person name="Manning G."/>
            <person name="Martin F."/>
            <person name="Muraguchi H."/>
            <person name="Natvig D.O."/>
            <person name="Palmerini H."/>
            <person name="Ramesh M.A."/>
            <person name="Rehmeyer C.J."/>
            <person name="Roe B.A."/>
            <person name="Shenoy N."/>
            <person name="Stanke M."/>
            <person name="Ter-Hovhannisyan V."/>
            <person name="Tunlid A."/>
            <person name="Velagapudi R."/>
            <person name="Vision T.J."/>
            <person name="Zeng Q."/>
            <person name="Zolan M.E."/>
            <person name="Pukkila P.J."/>
        </authorList>
    </citation>
    <scope>NUCLEOTIDE SEQUENCE [LARGE SCALE GENOMIC DNA]</scope>
    <source>
        <strain evidence="4">Okayama-7 / 130 / ATCC MYA-4618 / FGSC 9003</strain>
    </source>
</reference>
<dbReference type="STRING" id="240176.A8N034"/>
<evidence type="ECO:0000256" key="1">
    <source>
        <dbReference type="SAM" id="Phobius"/>
    </source>
</evidence>
<dbReference type="InterPro" id="IPR045340">
    <property type="entry name" value="DUF6533"/>
</dbReference>
<dbReference type="InParanoid" id="A8N034"/>
<dbReference type="HOGENOM" id="CLU_035509_11_3_1"/>
<feature type="domain" description="DUF6533" evidence="2">
    <location>
        <begin position="25"/>
        <end position="69"/>
    </location>
</feature>
<feature type="transmembrane region" description="Helical" evidence="1">
    <location>
        <begin position="126"/>
        <end position="151"/>
    </location>
</feature>
<keyword evidence="1" id="KW-1133">Transmembrane helix</keyword>
<sequence>MGADLLSDNGNVALIASRLRYVSYVETMALVYNICDHAHTFEWEAKYMWTKQRSAIQAAYFIARYLGVIDFPLMFIYNRASGLTPTQCNIIFDLAVSTALTGTACGEVLMLLRIYVLGGCKKAIRWYLLTFFTIIGFVIFPFFGLFLSSLVYAPSPLPSQISCYLQDANKFYLSMVYGAISLYQIIVMALCLNYGLSTFQYTRSQLIKIFYRDGTFYSMGFAALSIANLLIVIMGPPEFRFLLLMLQRSLKSTFSTRIILKMREMAHHDLGFQSRSLDPMDTTTGIEFGERRFNERQIDVITNGPSVRSAMSFGRGSRIVFHKDREPDTKKDVIELP</sequence>
<dbReference type="OMA" id="SAMEMPL"/>
<comment type="caution">
    <text evidence="3">The sequence shown here is derived from an EMBL/GenBank/DDBJ whole genome shotgun (WGS) entry which is preliminary data.</text>
</comment>
<dbReference type="Pfam" id="PF20151">
    <property type="entry name" value="DUF6533"/>
    <property type="match status" value="1"/>
</dbReference>
<accession>A8N034</accession>
<dbReference type="GeneID" id="6004656"/>
<feature type="transmembrane region" description="Helical" evidence="1">
    <location>
        <begin position="58"/>
        <end position="78"/>
    </location>
</feature>
<proteinExistence type="predicted"/>
<keyword evidence="4" id="KW-1185">Reference proteome</keyword>
<dbReference type="eggNOG" id="ENOG502SUNE">
    <property type="taxonomic scope" value="Eukaryota"/>
</dbReference>
<evidence type="ECO:0000313" key="4">
    <source>
        <dbReference type="Proteomes" id="UP000001861"/>
    </source>
</evidence>
<evidence type="ECO:0000259" key="2">
    <source>
        <dbReference type="Pfam" id="PF20151"/>
    </source>
</evidence>
<feature type="transmembrane region" description="Helical" evidence="1">
    <location>
        <begin position="216"/>
        <end position="235"/>
    </location>
</feature>
<dbReference type="KEGG" id="cci:CC1G_02803"/>
<dbReference type="OrthoDB" id="2645170at2759"/>
<feature type="transmembrane region" description="Helical" evidence="1">
    <location>
        <begin position="90"/>
        <end position="114"/>
    </location>
</feature>
<dbReference type="Proteomes" id="UP000001861">
    <property type="component" value="Unassembled WGS sequence"/>
</dbReference>
<evidence type="ECO:0000313" key="3">
    <source>
        <dbReference type="EMBL" id="EAU93573.2"/>
    </source>
</evidence>
<dbReference type="RefSeq" id="XP_001828222.2">
    <property type="nucleotide sequence ID" value="XM_001828170.2"/>
</dbReference>